<evidence type="ECO:0000313" key="3">
    <source>
        <dbReference type="Proteomes" id="UP001196980"/>
    </source>
</evidence>
<sequence>MIGNNSNVYILVLCLSVLLLSRILYVEDGCAVSLNGMTLPSICAFKNLFHINCPGCGLTRSFISISRMHLDKTWQYNRAGIVVYVFIILQIPYRMYLIARNSRTGNKLIDKIFGVYLYVIFCSLILNWLAGFYIG</sequence>
<name>A0ABS6RYN9_9BACT</name>
<keyword evidence="1" id="KW-0472">Membrane</keyword>
<dbReference type="Proteomes" id="UP001196980">
    <property type="component" value="Unassembled WGS sequence"/>
</dbReference>
<comment type="caution">
    <text evidence="2">The sequence shown here is derived from an EMBL/GenBank/DDBJ whole genome shotgun (WGS) entry which is preliminary data.</text>
</comment>
<evidence type="ECO:0000256" key="1">
    <source>
        <dbReference type="SAM" id="Phobius"/>
    </source>
</evidence>
<evidence type="ECO:0000313" key="2">
    <source>
        <dbReference type="EMBL" id="MBV6341765.1"/>
    </source>
</evidence>
<organism evidence="2 3">
    <name type="scientific">Candidatus Magnetobacterium casense</name>
    <dbReference type="NCBI Taxonomy" id="1455061"/>
    <lineage>
        <taxon>Bacteria</taxon>
        <taxon>Pseudomonadati</taxon>
        <taxon>Nitrospirota</taxon>
        <taxon>Thermodesulfovibrionia</taxon>
        <taxon>Thermodesulfovibrionales</taxon>
        <taxon>Candidatus Magnetobacteriaceae</taxon>
        <taxon>Candidatus Magnetobacterium</taxon>
    </lineage>
</organism>
<gene>
    <name evidence="2" type="ORF">HWQ67_09220</name>
</gene>
<keyword evidence="1" id="KW-0812">Transmembrane</keyword>
<feature type="transmembrane region" description="Helical" evidence="1">
    <location>
        <begin position="7"/>
        <end position="25"/>
    </location>
</feature>
<protein>
    <submittedName>
        <fullName evidence="2">DUF2752 domain-containing protein</fullName>
    </submittedName>
</protein>
<feature type="transmembrane region" description="Helical" evidence="1">
    <location>
        <begin position="76"/>
        <end position="93"/>
    </location>
</feature>
<accession>A0ABS6RYN9</accession>
<keyword evidence="3" id="KW-1185">Reference proteome</keyword>
<proteinExistence type="predicted"/>
<dbReference type="InterPro" id="IPR021215">
    <property type="entry name" value="DUF2752"/>
</dbReference>
<feature type="transmembrane region" description="Helical" evidence="1">
    <location>
        <begin position="113"/>
        <end position="134"/>
    </location>
</feature>
<dbReference type="EMBL" id="JABXWD010000148">
    <property type="protein sequence ID" value="MBV6341765.1"/>
    <property type="molecule type" value="Genomic_DNA"/>
</dbReference>
<reference evidence="2 3" key="1">
    <citation type="journal article" date="2020" name="J Geophys Res Biogeosci">
        <title>Magnetotaxis as an Adaptation to Enable Bacterial Shuttling of Microbial Sulfur and Sulfur Cycling Across Aquatic Oxic#Anoxic Interfaces.</title>
        <authorList>
            <person name="Li J."/>
            <person name="Liu P."/>
            <person name="Wang J."/>
            <person name="Roberts A.P."/>
            <person name="Pan Y."/>
        </authorList>
    </citation>
    <scope>NUCLEOTIDE SEQUENCE [LARGE SCALE GENOMIC DNA]</scope>
    <source>
        <strain evidence="2 3">MYR-1_YQ</strain>
    </source>
</reference>
<keyword evidence="1" id="KW-1133">Transmembrane helix</keyword>
<dbReference type="Pfam" id="PF10825">
    <property type="entry name" value="DUF2752"/>
    <property type="match status" value="1"/>
</dbReference>